<accession>A0A7S3CR73</accession>
<sequence>MTTLATPSIFKKEYLPGYTGHVPSKAERFGATAGQIKREILKDDGFHPIKLYMPPDESSRLYSDKFVPFLDKNREIYGNRSRFAKNWVCGPNHMIRNQKVPGYTGHIKGLMSENLFGESYGNTTTRAIAKKHPVGHTISPKQRFVSQNAYTFTNKNFRRFIDKPDMAPKRDFNDYTKFINDSFMHEKHELLSHTMDLSSARKTQQGPNYNPFESLKAPSHQDDYLSRRKAARSNNKFAFTEKKRDRSNQDFYDVDVNARILESKVSSQKDFFALSDGFKKVFSSDLSDQKMVIPISGFGGHRRGDRSQNFFGKCFRETSLLSKKLQRDMQSPITHR</sequence>
<proteinExistence type="predicted"/>
<organism evidence="2">
    <name type="scientific">Strombidium rassoulzadegani</name>
    <dbReference type="NCBI Taxonomy" id="1082188"/>
    <lineage>
        <taxon>Eukaryota</taxon>
        <taxon>Sar</taxon>
        <taxon>Alveolata</taxon>
        <taxon>Ciliophora</taxon>
        <taxon>Intramacronucleata</taxon>
        <taxon>Spirotrichea</taxon>
        <taxon>Oligotrichia</taxon>
        <taxon>Strombidiidae</taxon>
        <taxon>Strombidium</taxon>
    </lineage>
</organism>
<reference evidence="2" key="1">
    <citation type="submission" date="2021-01" db="EMBL/GenBank/DDBJ databases">
        <authorList>
            <person name="Corre E."/>
            <person name="Pelletier E."/>
            <person name="Niang G."/>
            <person name="Scheremetjew M."/>
            <person name="Finn R."/>
            <person name="Kale V."/>
            <person name="Holt S."/>
            <person name="Cochrane G."/>
            <person name="Meng A."/>
            <person name="Brown T."/>
            <person name="Cohen L."/>
        </authorList>
    </citation>
    <scope>NUCLEOTIDE SEQUENCE</scope>
    <source>
        <strain evidence="2">Ras09</strain>
    </source>
</reference>
<dbReference type="EMBL" id="HBIA01013568">
    <property type="protein sequence ID" value="CAE0235049.1"/>
    <property type="molecule type" value="Transcribed_RNA"/>
</dbReference>
<evidence type="ECO:0000256" key="1">
    <source>
        <dbReference type="SAM" id="MobiDB-lite"/>
    </source>
</evidence>
<dbReference type="AlphaFoldDB" id="A0A7S3CR73"/>
<protein>
    <submittedName>
        <fullName evidence="2">Uncharacterized protein</fullName>
    </submittedName>
</protein>
<name>A0A7S3CR73_9SPIT</name>
<evidence type="ECO:0000313" key="2">
    <source>
        <dbReference type="EMBL" id="CAE0235049.1"/>
    </source>
</evidence>
<gene>
    <name evidence="2" type="ORF">SRAS04492_LOCUS6856</name>
</gene>
<feature type="region of interest" description="Disordered" evidence="1">
    <location>
        <begin position="200"/>
        <end position="220"/>
    </location>
</feature>